<reference evidence="2" key="1">
    <citation type="submission" date="2019-01" db="EMBL/GenBank/DDBJ databases">
        <title>Colletotrichum abscissum LGMF1257.</title>
        <authorList>
            <person name="Baroncelli R."/>
        </authorList>
    </citation>
    <scope>NUCLEOTIDE SEQUENCE</scope>
    <source>
        <strain evidence="2">Ca142</strain>
    </source>
</reference>
<feature type="compositionally biased region" description="Basic and acidic residues" evidence="1">
    <location>
        <begin position="170"/>
        <end position="184"/>
    </location>
</feature>
<dbReference type="AlphaFoldDB" id="A0A9P9XD45"/>
<feature type="compositionally biased region" description="Basic and acidic residues" evidence="1">
    <location>
        <begin position="196"/>
        <end position="205"/>
    </location>
</feature>
<evidence type="ECO:0000256" key="1">
    <source>
        <dbReference type="SAM" id="MobiDB-lite"/>
    </source>
</evidence>
<evidence type="ECO:0000313" key="2">
    <source>
        <dbReference type="EMBL" id="KAI3550466.1"/>
    </source>
</evidence>
<accession>A0A9P9XD45</accession>
<protein>
    <submittedName>
        <fullName evidence="2">Uncharacterized protein</fullName>
    </submittedName>
</protein>
<feature type="region of interest" description="Disordered" evidence="1">
    <location>
        <begin position="111"/>
        <end position="260"/>
    </location>
</feature>
<sequence>MSQSSSSHRSRALINTARSRNTTMARTRRSYSPSSRSRSSSAGPRDHHKKPGIKTAAVFIAAIAVASLAVHKLWPRGIIHSEKEHWEHSPPPGGRRSRRHNAIRDRHNGYIDYDDHNVWDRNDYPRDGRRLSEREYHPPRSRGGRRSRGYGSESEGDSYYSDDYLPSPSERFERRGRIEGDSRGRSRGVGAEGENEMVRYEKQSNRSEAAGSRFVEERLPRPRYNEAVEDWSRRGDQRFPSPPRQPEYVDRRSRRRSDYY</sequence>
<dbReference type="OrthoDB" id="4847666at2759"/>
<comment type="caution">
    <text evidence="2">The sequence shown here is derived from an EMBL/GenBank/DDBJ whole genome shotgun (WGS) entry which is preliminary data.</text>
</comment>
<feature type="compositionally biased region" description="Low complexity" evidence="1">
    <location>
        <begin position="30"/>
        <end position="41"/>
    </location>
</feature>
<feature type="compositionally biased region" description="Basic and acidic residues" evidence="1">
    <location>
        <begin position="214"/>
        <end position="237"/>
    </location>
</feature>
<dbReference type="Proteomes" id="UP001056436">
    <property type="component" value="Unassembled WGS sequence"/>
</dbReference>
<evidence type="ECO:0000313" key="3">
    <source>
        <dbReference type="Proteomes" id="UP001056436"/>
    </source>
</evidence>
<feature type="compositionally biased region" description="Basic residues" evidence="1">
    <location>
        <begin position="139"/>
        <end position="148"/>
    </location>
</feature>
<dbReference type="EMBL" id="SDAQ01000042">
    <property type="protein sequence ID" value="KAI3550466.1"/>
    <property type="molecule type" value="Genomic_DNA"/>
</dbReference>
<feature type="compositionally biased region" description="Basic and acidic residues" evidence="1">
    <location>
        <begin position="111"/>
        <end position="138"/>
    </location>
</feature>
<proteinExistence type="predicted"/>
<feature type="compositionally biased region" description="Low complexity" evidence="1">
    <location>
        <begin position="149"/>
        <end position="169"/>
    </location>
</feature>
<feature type="compositionally biased region" description="Basic and acidic residues" evidence="1">
    <location>
        <begin position="247"/>
        <end position="260"/>
    </location>
</feature>
<gene>
    <name evidence="2" type="ORF">CABS02_07687</name>
</gene>
<organism evidence="2 3">
    <name type="scientific">Colletotrichum abscissum</name>
    <dbReference type="NCBI Taxonomy" id="1671311"/>
    <lineage>
        <taxon>Eukaryota</taxon>
        <taxon>Fungi</taxon>
        <taxon>Dikarya</taxon>
        <taxon>Ascomycota</taxon>
        <taxon>Pezizomycotina</taxon>
        <taxon>Sordariomycetes</taxon>
        <taxon>Hypocreomycetidae</taxon>
        <taxon>Glomerellales</taxon>
        <taxon>Glomerellaceae</taxon>
        <taxon>Colletotrichum</taxon>
        <taxon>Colletotrichum acutatum species complex</taxon>
    </lineage>
</organism>
<name>A0A9P9XD45_9PEZI</name>
<feature type="region of interest" description="Disordered" evidence="1">
    <location>
        <begin position="1"/>
        <end position="51"/>
    </location>
</feature>
<keyword evidence="3" id="KW-1185">Reference proteome</keyword>
<feature type="compositionally biased region" description="Polar residues" evidence="1">
    <location>
        <begin position="16"/>
        <end position="25"/>
    </location>
</feature>